<gene>
    <name evidence="1" type="ORF">DPEC_G00213320</name>
</gene>
<evidence type="ECO:0000313" key="1">
    <source>
        <dbReference type="EMBL" id="KAJ7999233.1"/>
    </source>
</evidence>
<protein>
    <submittedName>
        <fullName evidence="1">Uncharacterized protein</fullName>
    </submittedName>
</protein>
<organism evidence="1 2">
    <name type="scientific">Dallia pectoralis</name>
    <name type="common">Alaska blackfish</name>
    <dbReference type="NCBI Taxonomy" id="75939"/>
    <lineage>
        <taxon>Eukaryota</taxon>
        <taxon>Metazoa</taxon>
        <taxon>Chordata</taxon>
        <taxon>Craniata</taxon>
        <taxon>Vertebrata</taxon>
        <taxon>Euteleostomi</taxon>
        <taxon>Actinopterygii</taxon>
        <taxon>Neopterygii</taxon>
        <taxon>Teleostei</taxon>
        <taxon>Protacanthopterygii</taxon>
        <taxon>Esociformes</taxon>
        <taxon>Umbridae</taxon>
        <taxon>Dallia</taxon>
    </lineage>
</organism>
<reference evidence="1" key="1">
    <citation type="submission" date="2021-05" db="EMBL/GenBank/DDBJ databases">
        <authorList>
            <person name="Pan Q."/>
            <person name="Jouanno E."/>
            <person name="Zahm M."/>
            <person name="Klopp C."/>
            <person name="Cabau C."/>
            <person name="Louis A."/>
            <person name="Berthelot C."/>
            <person name="Parey E."/>
            <person name="Roest Crollius H."/>
            <person name="Montfort J."/>
            <person name="Robinson-Rechavi M."/>
            <person name="Bouchez O."/>
            <person name="Lampietro C."/>
            <person name="Lopez Roques C."/>
            <person name="Donnadieu C."/>
            <person name="Postlethwait J."/>
            <person name="Bobe J."/>
            <person name="Dillon D."/>
            <person name="Chandos A."/>
            <person name="von Hippel F."/>
            <person name="Guiguen Y."/>
        </authorList>
    </citation>
    <scope>NUCLEOTIDE SEQUENCE</scope>
    <source>
        <strain evidence="1">YG-Jan2019</strain>
    </source>
</reference>
<evidence type="ECO:0000313" key="2">
    <source>
        <dbReference type="Proteomes" id="UP001157502"/>
    </source>
</evidence>
<keyword evidence="2" id="KW-1185">Reference proteome</keyword>
<dbReference type="Proteomes" id="UP001157502">
    <property type="component" value="Chromosome 17"/>
</dbReference>
<proteinExistence type="predicted"/>
<dbReference type="EMBL" id="CM055744">
    <property type="protein sequence ID" value="KAJ7999233.1"/>
    <property type="molecule type" value="Genomic_DNA"/>
</dbReference>
<comment type="caution">
    <text evidence="1">The sequence shown here is derived from an EMBL/GenBank/DDBJ whole genome shotgun (WGS) entry which is preliminary data.</text>
</comment>
<accession>A0ACC2G646</accession>
<name>A0ACC2G646_DALPE</name>
<sequence length="314" mass="35442">MSVSHSNEESENHSLTAIRKANMGTHLSRRDPDKELAEEWRKTDWSKQNRDNMVETLRNFNLNDPNMGQIRCLLLGPVGAGKSSFIKSVNNVFQGRTSHSALAGSAKKSNTKTYNTHYIQNGTNRLPFAFNDVMGLETQNGCGIHPDDLISALKGHIPEGYKFNPVTPFTDVNPDYNQEPNIQDKVQCLVNVISLNEISVMTKEVINKLEMIQEIANELGIPQVVVMTMPDKACQLVKTDVKNMYTSIAIQNNMQKCSNELGVSMDCILPVKNYHEENELNNDMDILILNAITQIVNYANDYVWMLQQKKSSYQ</sequence>